<evidence type="ECO:0000313" key="1">
    <source>
        <dbReference type="EMBL" id="MDP1454208.1"/>
    </source>
</evidence>
<reference evidence="1" key="1">
    <citation type="submission" date="2023-07" db="EMBL/GenBank/DDBJ databases">
        <title>Murine gut Bacillus species.</title>
        <authorList>
            <person name="Gutman E."/>
            <person name="Hashuel R."/>
            <person name="Litvak Y."/>
        </authorList>
    </citation>
    <scope>NUCLEOTIDE SEQUENCE</scope>
    <source>
        <strain evidence="1">RU293</strain>
    </source>
</reference>
<dbReference type="AlphaFoldDB" id="A0AA90P663"/>
<accession>A0AA90P663</accession>
<dbReference type="EMBL" id="JAUUTW010000041">
    <property type="protein sequence ID" value="MDP1454208.1"/>
    <property type="molecule type" value="Genomic_DNA"/>
</dbReference>
<sequence length="140" mass="16022">MKYYIASDEKNLKQVKSLIKKLTSKGFTCVNDLNLITNDEKNQITDGIEEYEKKGIEEADFMLIFLTAGKGNLYELGYALSLNKKIIVYSPEKDNYHINKKSIFHNLPEVKICSGTFYKLVKLIHTLSPEGSEKDSLHLK</sequence>
<dbReference type="Gene3D" id="3.40.50.450">
    <property type="match status" value="1"/>
</dbReference>
<name>A0AA90P663_9BACI</name>
<dbReference type="InterPro" id="IPR007710">
    <property type="entry name" value="Nucleoside_deoxyribTrfase"/>
</dbReference>
<proteinExistence type="predicted"/>
<evidence type="ECO:0000313" key="2">
    <source>
        <dbReference type="Proteomes" id="UP001178275"/>
    </source>
</evidence>
<dbReference type="Proteomes" id="UP001178275">
    <property type="component" value="Unassembled WGS sequence"/>
</dbReference>
<organism evidence="1 2">
    <name type="scientific">Peribacillus frigoritolerans</name>
    <dbReference type="NCBI Taxonomy" id="450367"/>
    <lineage>
        <taxon>Bacteria</taxon>
        <taxon>Bacillati</taxon>
        <taxon>Bacillota</taxon>
        <taxon>Bacilli</taxon>
        <taxon>Bacillales</taxon>
        <taxon>Bacillaceae</taxon>
        <taxon>Peribacillus</taxon>
    </lineage>
</organism>
<dbReference type="RefSeq" id="WP_305162491.1">
    <property type="nucleotide sequence ID" value="NZ_JAUUTW010000041.1"/>
</dbReference>
<comment type="caution">
    <text evidence="1">The sequence shown here is derived from an EMBL/GenBank/DDBJ whole genome shotgun (WGS) entry which is preliminary data.</text>
</comment>
<dbReference type="Pfam" id="PF05014">
    <property type="entry name" value="Nuc_deoxyrib_tr"/>
    <property type="match status" value="1"/>
</dbReference>
<protein>
    <submittedName>
        <fullName evidence="1">Nucleoside 2-deoxyribosyltransferase</fullName>
    </submittedName>
</protein>
<gene>
    <name evidence="1" type="ORF">Q8G36_25060</name>
</gene>
<dbReference type="SUPFAM" id="SSF52309">
    <property type="entry name" value="N-(deoxy)ribosyltransferase-like"/>
    <property type="match status" value="1"/>
</dbReference>